<dbReference type="PANTHER" id="PTHR34075">
    <property type="entry name" value="BLR3430 PROTEIN"/>
    <property type="match status" value="1"/>
</dbReference>
<gene>
    <name evidence="4" type="ORF">GW779_05995</name>
    <name evidence="3" type="ORF">GW910_06490</name>
</gene>
<evidence type="ECO:0000259" key="1">
    <source>
        <dbReference type="Pfam" id="PF01796"/>
    </source>
</evidence>
<name>A0A8J8CJY4_9ARCH</name>
<dbReference type="AlphaFoldDB" id="A0A8J8CJY4"/>
<sequence length="133" mass="15475">MTRIALNWRKIPQRYNLIGTQCVTCETYYFPPRIICPKCRRKGKMDEYKFCGEGEVMSYTEIYSPLRGFENIKPYILAIIKLKEGPSLTAQIIDCKMNDVKIGSKVKSIFRKIVEEGDEGVILYGYKFKLVKD</sequence>
<dbReference type="Pfam" id="PF01796">
    <property type="entry name" value="OB_ChsH2_C"/>
    <property type="match status" value="1"/>
</dbReference>
<dbReference type="PANTHER" id="PTHR34075:SF5">
    <property type="entry name" value="BLR3430 PROTEIN"/>
    <property type="match status" value="1"/>
</dbReference>
<reference evidence="3" key="1">
    <citation type="submission" date="2019-11" db="EMBL/GenBank/DDBJ databases">
        <title>Lipid analysis of CO2-rich subsurface aquifers suggests an autotrophy-based deep biosphere with lysolipids enriched in CPR bacteria.</title>
        <authorList>
            <person name="Probst A.J."/>
            <person name="Elling F.J."/>
            <person name="Castelle C.J."/>
            <person name="Zhu Q."/>
            <person name="Elvert M."/>
            <person name="Birarda G."/>
            <person name="Holman H.-Y."/>
            <person name="Lane K.R."/>
            <person name="Ladd B."/>
            <person name="Ryan M.C."/>
            <person name="Woyke T."/>
            <person name="Hinrichs K.-U."/>
            <person name="Banfield J.F."/>
        </authorList>
    </citation>
    <scope>NUCLEOTIDE SEQUENCE</scope>
    <source>
        <strain evidence="3">CG_2015-01_33_1645</strain>
        <strain evidence="4">CG_2015-04_33_537</strain>
    </source>
</reference>
<accession>A0A8J8CJY4</accession>
<dbReference type="Gene3D" id="6.10.30.10">
    <property type="match status" value="1"/>
</dbReference>
<comment type="caution">
    <text evidence="3">The sequence shown here is derived from an EMBL/GenBank/DDBJ whole genome shotgun (WGS) entry which is preliminary data.</text>
</comment>
<dbReference type="InterPro" id="IPR012340">
    <property type="entry name" value="NA-bd_OB-fold"/>
</dbReference>
<dbReference type="SUPFAM" id="SSF50249">
    <property type="entry name" value="Nucleic acid-binding proteins"/>
    <property type="match status" value="1"/>
</dbReference>
<dbReference type="InterPro" id="IPR022002">
    <property type="entry name" value="ChsH2_Znr"/>
</dbReference>
<feature type="domain" description="ChsH2 C-terminal OB-fold" evidence="1">
    <location>
        <begin position="51"/>
        <end position="110"/>
    </location>
</feature>
<evidence type="ECO:0000313" key="4">
    <source>
        <dbReference type="EMBL" id="NCS91932.1"/>
    </source>
</evidence>
<evidence type="ECO:0000313" key="3">
    <source>
        <dbReference type="EMBL" id="NCN65684.1"/>
    </source>
</evidence>
<dbReference type="Proteomes" id="UP000768163">
    <property type="component" value="Unassembled WGS sequence"/>
</dbReference>
<dbReference type="EMBL" id="JAACQH010000132">
    <property type="protein sequence ID" value="NCS91932.1"/>
    <property type="molecule type" value="Genomic_DNA"/>
</dbReference>
<dbReference type="Proteomes" id="UP000738826">
    <property type="component" value="Unassembled WGS sequence"/>
</dbReference>
<dbReference type="InterPro" id="IPR002878">
    <property type="entry name" value="ChsH2_C"/>
</dbReference>
<evidence type="ECO:0000259" key="2">
    <source>
        <dbReference type="Pfam" id="PF12172"/>
    </source>
</evidence>
<proteinExistence type="predicted"/>
<dbReference type="Pfam" id="PF12172">
    <property type="entry name" value="zf-ChsH2"/>
    <property type="match status" value="1"/>
</dbReference>
<dbReference type="InterPro" id="IPR052513">
    <property type="entry name" value="Thioester_dehydratase-like"/>
</dbReference>
<organism evidence="3 5">
    <name type="scientific">Candidatus Altarchaeum hamiconexum</name>
    <dbReference type="NCBI Taxonomy" id="1803513"/>
    <lineage>
        <taxon>Archaea</taxon>
        <taxon>Candidatus Altarchaeota</taxon>
        <taxon>Candidatus Altiarchaeia</taxon>
        <taxon>Candidatus Altarchaeales</taxon>
        <taxon>Candidatus Altarchaeaceae</taxon>
        <taxon>Candidatus Altarchaeum</taxon>
    </lineage>
</organism>
<feature type="domain" description="ChsH2 rubredoxin-like zinc ribbon" evidence="2">
    <location>
        <begin position="10"/>
        <end position="41"/>
    </location>
</feature>
<dbReference type="EMBL" id="JAACVF010000199">
    <property type="protein sequence ID" value="NCN65684.1"/>
    <property type="molecule type" value="Genomic_DNA"/>
</dbReference>
<evidence type="ECO:0000313" key="5">
    <source>
        <dbReference type="Proteomes" id="UP000768163"/>
    </source>
</evidence>
<protein>
    <submittedName>
        <fullName evidence="3">Zn-ribbon domain-containing OB-fold protein</fullName>
    </submittedName>
</protein>